<dbReference type="KEGG" id="eaz:JHT90_08740"/>
<proteinExistence type="predicted"/>
<evidence type="ECO:0000259" key="1">
    <source>
        <dbReference type="Pfam" id="PF07238"/>
    </source>
</evidence>
<dbReference type="Gene3D" id="2.40.10.220">
    <property type="entry name" value="predicted glycosyltransferase like domains"/>
    <property type="match status" value="1"/>
</dbReference>
<organism evidence="2 3">
    <name type="scientific">Entomomonas asaccharolytica</name>
    <dbReference type="NCBI Taxonomy" id="2785331"/>
    <lineage>
        <taxon>Bacteria</taxon>
        <taxon>Pseudomonadati</taxon>
        <taxon>Pseudomonadota</taxon>
        <taxon>Gammaproteobacteria</taxon>
        <taxon>Pseudomonadales</taxon>
        <taxon>Pseudomonadaceae</taxon>
        <taxon>Entomomonas</taxon>
    </lineage>
</organism>
<sequence length="116" mass="12627">MALSMGGNSIINVSIPNKNILYASYMPFVTDGGLFVRTNKKHNLGDEVFLLIDLIDEEEKIPVTGKVVWISPVNQGSRVQGVGIQFSPADSAKAKEKVLKYLAGLLEGNTQPTFTM</sequence>
<dbReference type="RefSeq" id="WP_201090401.1">
    <property type="nucleotide sequence ID" value="NZ_CP067393.1"/>
</dbReference>
<evidence type="ECO:0000313" key="2">
    <source>
        <dbReference type="EMBL" id="QQP84504.1"/>
    </source>
</evidence>
<gene>
    <name evidence="2" type="ORF">JHT90_08740</name>
</gene>
<accession>A0A974NDH3</accession>
<dbReference type="InterPro" id="IPR009875">
    <property type="entry name" value="PilZ_domain"/>
</dbReference>
<dbReference type="Pfam" id="PF07238">
    <property type="entry name" value="PilZ"/>
    <property type="match status" value="1"/>
</dbReference>
<keyword evidence="3" id="KW-1185">Reference proteome</keyword>
<feature type="domain" description="PilZ" evidence="1">
    <location>
        <begin position="13"/>
        <end position="103"/>
    </location>
</feature>
<dbReference type="EMBL" id="CP067393">
    <property type="protein sequence ID" value="QQP84504.1"/>
    <property type="molecule type" value="Genomic_DNA"/>
</dbReference>
<evidence type="ECO:0000313" key="3">
    <source>
        <dbReference type="Proteomes" id="UP000595278"/>
    </source>
</evidence>
<dbReference type="AlphaFoldDB" id="A0A974NDH3"/>
<dbReference type="GO" id="GO:0035438">
    <property type="term" value="F:cyclic-di-GMP binding"/>
    <property type="evidence" value="ECO:0007669"/>
    <property type="project" value="InterPro"/>
</dbReference>
<dbReference type="Proteomes" id="UP000595278">
    <property type="component" value="Chromosome"/>
</dbReference>
<reference evidence="2 3" key="1">
    <citation type="submission" date="2021-01" db="EMBL/GenBank/DDBJ databases">
        <title>Entomomonas sp. F2A isolated from a house cricket (Acheta domesticus).</title>
        <authorList>
            <person name="Spergser J."/>
            <person name="Busse H.-J."/>
        </authorList>
    </citation>
    <scope>NUCLEOTIDE SEQUENCE [LARGE SCALE GENOMIC DNA]</scope>
    <source>
        <strain evidence="2 3">F2A</strain>
    </source>
</reference>
<name>A0A974NDH3_9GAMM</name>
<protein>
    <submittedName>
        <fullName evidence="2">PilZ domain-containing protein</fullName>
    </submittedName>
</protein>